<dbReference type="GO" id="GO:0015074">
    <property type="term" value="P:DNA integration"/>
    <property type="evidence" value="ECO:0007669"/>
    <property type="project" value="InterPro"/>
</dbReference>
<organism evidence="5 6">
    <name type="scientific">Bacteroides xylanisolvens</name>
    <dbReference type="NCBI Taxonomy" id="371601"/>
    <lineage>
        <taxon>Bacteria</taxon>
        <taxon>Pseudomonadati</taxon>
        <taxon>Bacteroidota</taxon>
        <taxon>Bacteroidia</taxon>
        <taxon>Bacteroidales</taxon>
        <taxon>Bacteroidaceae</taxon>
        <taxon>Bacteroides</taxon>
    </lineage>
</organism>
<dbReference type="CDD" id="cd01185">
    <property type="entry name" value="INTN1_C_like"/>
    <property type="match status" value="1"/>
</dbReference>
<dbReference type="Gene3D" id="1.10.150.130">
    <property type="match status" value="1"/>
</dbReference>
<dbReference type="AlphaFoldDB" id="A0A1H4GG25"/>
<dbReference type="SUPFAM" id="SSF56349">
    <property type="entry name" value="DNA breaking-rejoining enzymes"/>
    <property type="match status" value="1"/>
</dbReference>
<dbReference type="InterPro" id="IPR013762">
    <property type="entry name" value="Integrase-like_cat_sf"/>
</dbReference>
<dbReference type="PANTHER" id="PTHR30349:SF64">
    <property type="entry name" value="PROPHAGE INTEGRASE INTD-RELATED"/>
    <property type="match status" value="1"/>
</dbReference>
<reference evidence="5 6" key="1">
    <citation type="submission" date="2016-10" db="EMBL/GenBank/DDBJ databases">
        <authorList>
            <person name="de Groot N.N."/>
        </authorList>
    </citation>
    <scope>NUCLEOTIDE SEQUENCE [LARGE SCALE GENOMIC DNA]</scope>
    <source>
        <strain evidence="5 6">NLAE-zl-G339</strain>
    </source>
</reference>
<dbReference type="RefSeq" id="WP_074708035.1">
    <property type="nucleotide sequence ID" value="NZ_FNRP01000028.1"/>
</dbReference>
<evidence type="ECO:0000313" key="6">
    <source>
        <dbReference type="Proteomes" id="UP000183040"/>
    </source>
</evidence>
<name>A0A1H4GG25_9BACE</name>
<keyword evidence="2" id="KW-0238">DNA-binding</keyword>
<dbReference type="InterPro" id="IPR025269">
    <property type="entry name" value="SAM-like_dom"/>
</dbReference>
<evidence type="ECO:0000256" key="2">
    <source>
        <dbReference type="ARBA" id="ARBA00023125"/>
    </source>
</evidence>
<evidence type="ECO:0000259" key="4">
    <source>
        <dbReference type="PROSITE" id="PS51898"/>
    </source>
</evidence>
<dbReference type="InterPro" id="IPR050090">
    <property type="entry name" value="Tyrosine_recombinase_XerCD"/>
</dbReference>
<accession>A0A1H4GG25</accession>
<dbReference type="Pfam" id="PF13102">
    <property type="entry name" value="Phage_int_SAM_5"/>
    <property type="match status" value="1"/>
</dbReference>
<dbReference type="PROSITE" id="PS51898">
    <property type="entry name" value="TYR_RECOMBINASE"/>
    <property type="match status" value="1"/>
</dbReference>
<dbReference type="Pfam" id="PF17293">
    <property type="entry name" value="Arm-DNA-bind_5"/>
    <property type="match status" value="1"/>
</dbReference>
<comment type="similarity">
    <text evidence="1">Belongs to the 'phage' integrase family.</text>
</comment>
<dbReference type="Gene3D" id="1.10.443.10">
    <property type="entry name" value="Intergrase catalytic core"/>
    <property type="match status" value="1"/>
</dbReference>
<dbReference type="InterPro" id="IPR002104">
    <property type="entry name" value="Integrase_catalytic"/>
</dbReference>
<dbReference type="InterPro" id="IPR011010">
    <property type="entry name" value="DNA_brk_join_enz"/>
</dbReference>
<dbReference type="PANTHER" id="PTHR30349">
    <property type="entry name" value="PHAGE INTEGRASE-RELATED"/>
    <property type="match status" value="1"/>
</dbReference>
<dbReference type="InterPro" id="IPR035386">
    <property type="entry name" value="Arm-DNA-bind_5"/>
</dbReference>
<protein>
    <submittedName>
        <fullName evidence="5">Site-specific recombinase XerD</fullName>
    </submittedName>
</protein>
<feature type="domain" description="Tyr recombinase" evidence="4">
    <location>
        <begin position="211"/>
        <end position="381"/>
    </location>
</feature>
<gene>
    <name evidence="5" type="ORF">SAMN04487924_12877</name>
</gene>
<evidence type="ECO:0000256" key="1">
    <source>
        <dbReference type="ARBA" id="ARBA00008857"/>
    </source>
</evidence>
<proteinExistence type="inferred from homology"/>
<dbReference type="GO" id="GO:0006310">
    <property type="term" value="P:DNA recombination"/>
    <property type="evidence" value="ECO:0007669"/>
    <property type="project" value="UniProtKB-KW"/>
</dbReference>
<sequence>MAKKIDVQKEPVKLREKVLKNGSISLFLDIYSNGRRHKEYLKLYLIKATTQAEKEQNRETLATAQAIKAKRQIEIQNGQYDFTRQFKEDIMFLPYFREMIEERGKNADSKGNYGNWKSCLRYLEIYCDEKTTFRDVTPEFVQGFKDYLDVADKEDFKRGPNAPKRVYEKLSTNTKVSYFNKLRACINHAFNERIIPTNPIIGITGFKAEEVKRDYLTFDEVKLLANTPCASPLLKRAFLFSCLTGLRASDIEKLTWEEVKKFGEYTRIEFKQKKTGGQEYMDIPAQAVKYLGERGEPTERVFSGFKYGVWISTYLRKWCDAAGITKKELTFHCGRHTFAVLMLDLGTDLFTVSKLLGHKDIKTTQIYAKVLDKNKQKAVSLIPSLDD</sequence>
<dbReference type="Pfam" id="PF00589">
    <property type="entry name" value="Phage_integrase"/>
    <property type="match status" value="1"/>
</dbReference>
<dbReference type="GO" id="GO:0003677">
    <property type="term" value="F:DNA binding"/>
    <property type="evidence" value="ECO:0007669"/>
    <property type="project" value="UniProtKB-KW"/>
</dbReference>
<dbReference type="InterPro" id="IPR010998">
    <property type="entry name" value="Integrase_recombinase_N"/>
</dbReference>
<dbReference type="Proteomes" id="UP000183040">
    <property type="component" value="Unassembled WGS sequence"/>
</dbReference>
<dbReference type="EMBL" id="FNRP01000028">
    <property type="protein sequence ID" value="SEB07838.1"/>
    <property type="molecule type" value="Genomic_DNA"/>
</dbReference>
<evidence type="ECO:0000313" key="5">
    <source>
        <dbReference type="EMBL" id="SEB07838.1"/>
    </source>
</evidence>
<keyword evidence="3" id="KW-0233">DNA recombination</keyword>
<evidence type="ECO:0000256" key="3">
    <source>
        <dbReference type="ARBA" id="ARBA00023172"/>
    </source>
</evidence>